<dbReference type="GO" id="GO:0007015">
    <property type="term" value="P:actin filament organization"/>
    <property type="evidence" value="ECO:0007669"/>
    <property type="project" value="TreeGrafter"/>
</dbReference>
<dbReference type="PANTHER" id="PTHR14353">
    <property type="entry name" value="MYRISTOYLATED ALANINE-RICH C-KINASE SUBSTRATE MARCKS"/>
    <property type="match status" value="1"/>
</dbReference>
<evidence type="ECO:0000256" key="1">
    <source>
        <dbReference type="ARBA" id="ARBA00004193"/>
    </source>
</evidence>
<dbReference type="HOGENOM" id="CLU_073091_2_0_1"/>
<dbReference type="CTD" id="406504"/>
<evidence type="ECO:0000256" key="9">
    <source>
        <dbReference type="ARBA" id="ARBA00023288"/>
    </source>
</evidence>
<dbReference type="AlphaFoldDB" id="H3BB37"/>
<dbReference type="GO" id="GO:0005886">
    <property type="term" value="C:plasma membrane"/>
    <property type="evidence" value="ECO:0007669"/>
    <property type="project" value="UniProtKB-SubCell"/>
</dbReference>
<dbReference type="GO" id="GO:0005856">
    <property type="term" value="C:cytoskeleton"/>
    <property type="evidence" value="ECO:0007669"/>
    <property type="project" value="UniProtKB-SubCell"/>
</dbReference>
<proteinExistence type="inferred from homology"/>
<dbReference type="PROSITE" id="PS00826">
    <property type="entry name" value="MARCKS_1"/>
    <property type="match status" value="1"/>
</dbReference>
<keyword evidence="5" id="KW-0963">Cytoplasm</keyword>
<dbReference type="STRING" id="7897.ENSLACP00000019108"/>
<reference evidence="12" key="1">
    <citation type="submission" date="2011-08" db="EMBL/GenBank/DDBJ databases">
        <title>The draft genome of Latimeria chalumnae.</title>
        <authorList>
            <person name="Di Palma F."/>
            <person name="Alfoldi J."/>
            <person name="Johnson J."/>
            <person name="Berlin A."/>
            <person name="Gnerre S."/>
            <person name="Jaffe D."/>
            <person name="MacCallum I."/>
            <person name="Young S."/>
            <person name="Walker B.J."/>
            <person name="Lander E."/>
            <person name="Lindblad-Toh K."/>
        </authorList>
    </citation>
    <scope>NUCLEOTIDE SEQUENCE [LARGE SCALE GENOMIC DNA]</scope>
    <source>
        <strain evidence="12">Wild caught</strain>
    </source>
</reference>
<feature type="compositionally biased region" description="Basic and acidic residues" evidence="10">
    <location>
        <begin position="182"/>
        <end position="215"/>
    </location>
</feature>
<dbReference type="eggNOG" id="ENOG502RYXK">
    <property type="taxonomic scope" value="Eukaryota"/>
</dbReference>
<evidence type="ECO:0000256" key="8">
    <source>
        <dbReference type="ARBA" id="ARBA00023212"/>
    </source>
</evidence>
<keyword evidence="12" id="KW-1185">Reference proteome</keyword>
<dbReference type="KEGG" id="lcm:102357518"/>
<evidence type="ECO:0000313" key="11">
    <source>
        <dbReference type="Ensembl" id="ENSLACP00000019108.1"/>
    </source>
</evidence>
<dbReference type="InParanoid" id="H3BB37"/>
<keyword evidence="4" id="KW-1003">Cell membrane</keyword>
<comment type="similarity">
    <text evidence="3">Belongs to the MARCKS family.</text>
</comment>
<name>H3BB37_LATCH</name>
<dbReference type="PANTHER" id="PTHR14353:SF8">
    <property type="entry name" value="MARCKS-RELATED PROTEIN"/>
    <property type="match status" value="1"/>
</dbReference>
<evidence type="ECO:0000256" key="10">
    <source>
        <dbReference type="SAM" id="MobiDB-lite"/>
    </source>
</evidence>
<gene>
    <name evidence="11" type="primary">MARCKSL1</name>
</gene>
<dbReference type="FunCoup" id="H3BB37">
    <property type="interactions" value="572"/>
</dbReference>
<keyword evidence="9" id="KW-0449">Lipoprotein</keyword>
<feature type="region of interest" description="Disordered" evidence="10">
    <location>
        <begin position="115"/>
        <end position="240"/>
    </location>
</feature>
<evidence type="ECO:0000256" key="7">
    <source>
        <dbReference type="ARBA" id="ARBA00023136"/>
    </source>
</evidence>
<dbReference type="GO" id="GO:0051015">
    <property type="term" value="F:actin filament binding"/>
    <property type="evidence" value="ECO:0007669"/>
    <property type="project" value="TreeGrafter"/>
</dbReference>
<dbReference type="GeneTree" id="ENSGT00730000111349"/>
<reference evidence="11" key="2">
    <citation type="submission" date="2025-08" db="UniProtKB">
        <authorList>
            <consortium name="Ensembl"/>
        </authorList>
    </citation>
    <scope>IDENTIFICATION</scope>
</reference>
<protein>
    <submittedName>
        <fullName evidence="11">MARCKS like 1</fullName>
    </submittedName>
</protein>
<sequence>MGSQGSKAAKEVIAEKSTDGVGDPSPTKPNGQENGHVKTNGDLSPKADGDAAPVNGNGSAEPVKENKVESGAGDAIELAPAVEGEGAKADVETTKETKKKKKMISFKKPAFFKKRISFRKAKKETGEKVEETAVAASGEDQAEAKENPGATEAKTEENPGTTTSKTKDQSNEKEEESSVAGKETKPSTEEEKAEEAPAKEEKPAENQDDQSKPDATEASTKAAETEVSSSTADSIERKEE</sequence>
<keyword evidence="8" id="KW-0206">Cytoskeleton</keyword>
<dbReference type="InterPro" id="IPR002101">
    <property type="entry name" value="MARCKS"/>
</dbReference>
<feature type="compositionally biased region" description="Low complexity" evidence="10">
    <location>
        <begin position="216"/>
        <end position="233"/>
    </location>
</feature>
<dbReference type="Proteomes" id="UP000008672">
    <property type="component" value="Unassembled WGS sequence"/>
</dbReference>
<dbReference type="GO" id="GO:0005737">
    <property type="term" value="C:cytoplasm"/>
    <property type="evidence" value="ECO:0007669"/>
    <property type="project" value="TreeGrafter"/>
</dbReference>
<feature type="compositionally biased region" description="Basic and acidic residues" evidence="10">
    <location>
        <begin position="85"/>
        <end position="96"/>
    </location>
</feature>
<accession>H3BB37</accession>
<dbReference type="Pfam" id="PF02063">
    <property type="entry name" value="MARCKS"/>
    <property type="match status" value="1"/>
</dbReference>
<keyword evidence="7" id="KW-0472">Membrane</keyword>
<evidence type="ECO:0000256" key="3">
    <source>
        <dbReference type="ARBA" id="ARBA00006456"/>
    </source>
</evidence>
<keyword evidence="6" id="KW-0519">Myristate</keyword>
<dbReference type="Ensembl" id="ENSLACT00000019241.1">
    <property type="protein sequence ID" value="ENSLACP00000019108.1"/>
    <property type="gene ID" value="ENSLACG00000016811.1"/>
</dbReference>
<evidence type="ECO:0000256" key="6">
    <source>
        <dbReference type="ARBA" id="ARBA00022707"/>
    </source>
</evidence>
<evidence type="ECO:0000256" key="4">
    <source>
        <dbReference type="ARBA" id="ARBA00022475"/>
    </source>
</evidence>
<dbReference type="Bgee" id="ENSLACG00000016811">
    <property type="expression patterns" value="Expressed in pectoral fin and 6 other cell types or tissues"/>
</dbReference>
<evidence type="ECO:0000313" key="12">
    <source>
        <dbReference type="Proteomes" id="UP000008672"/>
    </source>
</evidence>
<dbReference type="GeneID" id="102357518"/>
<comment type="subcellular location">
    <subcellularLocation>
        <location evidence="1">Cell membrane</location>
        <topology evidence="1">Lipid-anchor</topology>
    </subcellularLocation>
    <subcellularLocation>
        <location evidence="2">Cytoplasm</location>
        <location evidence="2">Cytoskeleton</location>
    </subcellularLocation>
</comment>
<evidence type="ECO:0000256" key="5">
    <source>
        <dbReference type="ARBA" id="ARBA00022490"/>
    </source>
</evidence>
<dbReference type="GO" id="GO:0007417">
    <property type="term" value="P:central nervous system development"/>
    <property type="evidence" value="ECO:0007669"/>
    <property type="project" value="TreeGrafter"/>
</dbReference>
<dbReference type="GO" id="GO:0005516">
    <property type="term" value="F:calmodulin binding"/>
    <property type="evidence" value="ECO:0007669"/>
    <property type="project" value="InterPro"/>
</dbReference>
<organism evidence="11 12">
    <name type="scientific">Latimeria chalumnae</name>
    <name type="common">Coelacanth</name>
    <dbReference type="NCBI Taxonomy" id="7897"/>
    <lineage>
        <taxon>Eukaryota</taxon>
        <taxon>Metazoa</taxon>
        <taxon>Chordata</taxon>
        <taxon>Craniata</taxon>
        <taxon>Vertebrata</taxon>
        <taxon>Euteleostomi</taxon>
        <taxon>Coelacanthiformes</taxon>
        <taxon>Coelacanthidae</taxon>
        <taxon>Latimeria</taxon>
    </lineage>
</organism>
<feature type="compositionally biased region" description="Basic and acidic residues" evidence="10">
    <location>
        <begin position="8"/>
        <end position="18"/>
    </location>
</feature>
<dbReference type="OMA" id="HVIYNGD"/>
<feature type="region of interest" description="Disordered" evidence="10">
    <location>
        <begin position="1"/>
        <end position="102"/>
    </location>
</feature>
<dbReference type="EMBL" id="AFYH01066727">
    <property type="status" value="NOT_ANNOTATED_CDS"/>
    <property type="molecule type" value="Genomic_DNA"/>
</dbReference>
<dbReference type="PRINTS" id="PR00963">
    <property type="entry name" value="MARCKS"/>
</dbReference>
<evidence type="ECO:0000256" key="2">
    <source>
        <dbReference type="ARBA" id="ARBA00004245"/>
    </source>
</evidence>
<reference evidence="11" key="3">
    <citation type="submission" date="2025-09" db="UniProtKB">
        <authorList>
            <consortium name="Ensembl"/>
        </authorList>
    </citation>
    <scope>IDENTIFICATION</scope>
</reference>
<dbReference type="OrthoDB" id="9948538at2759"/>